<dbReference type="InterPro" id="IPR057394">
    <property type="entry name" value="PIGBOS1"/>
</dbReference>
<evidence type="ECO:0000313" key="4">
    <source>
        <dbReference type="Proteomes" id="UP001600888"/>
    </source>
</evidence>
<name>A0ABR4E3B2_9PEZI</name>
<comment type="caution">
    <text evidence="3">The sequence shown here is derived from an EMBL/GenBank/DDBJ whole genome shotgun (WGS) entry which is preliminary data.</text>
</comment>
<dbReference type="Proteomes" id="UP001600888">
    <property type="component" value="Unassembled WGS sequence"/>
</dbReference>
<feature type="transmembrane region" description="Helical" evidence="2">
    <location>
        <begin position="6"/>
        <end position="24"/>
    </location>
</feature>
<feature type="region of interest" description="Disordered" evidence="1">
    <location>
        <begin position="39"/>
        <end position="71"/>
    </location>
</feature>
<protein>
    <submittedName>
        <fullName evidence="3">Uncharacterized protein</fullName>
    </submittedName>
</protein>
<evidence type="ECO:0000256" key="1">
    <source>
        <dbReference type="SAM" id="MobiDB-lite"/>
    </source>
</evidence>
<organism evidence="3 4">
    <name type="scientific">Diaporthe vaccinii</name>
    <dbReference type="NCBI Taxonomy" id="105482"/>
    <lineage>
        <taxon>Eukaryota</taxon>
        <taxon>Fungi</taxon>
        <taxon>Dikarya</taxon>
        <taxon>Ascomycota</taxon>
        <taxon>Pezizomycotina</taxon>
        <taxon>Sordariomycetes</taxon>
        <taxon>Sordariomycetidae</taxon>
        <taxon>Diaporthales</taxon>
        <taxon>Diaporthaceae</taxon>
        <taxon>Diaporthe</taxon>
        <taxon>Diaporthe eres species complex</taxon>
    </lineage>
</organism>
<dbReference type="EMBL" id="JBAWTH010000106">
    <property type="protein sequence ID" value="KAL2276901.1"/>
    <property type="molecule type" value="Genomic_DNA"/>
</dbReference>
<proteinExistence type="predicted"/>
<dbReference type="Pfam" id="PF23670">
    <property type="entry name" value="PIGBOS1"/>
    <property type="match status" value="1"/>
</dbReference>
<sequence length="71" mass="7737">MSARNLTALGFSVGIGVITGVYIFKPTLQEQSEFWRNPGEAKLGSATDSINMGQQDLKNQPPNRQGQGQEK</sequence>
<evidence type="ECO:0000313" key="3">
    <source>
        <dbReference type="EMBL" id="KAL2276901.1"/>
    </source>
</evidence>
<keyword evidence="2" id="KW-1133">Transmembrane helix</keyword>
<keyword evidence="2" id="KW-0812">Transmembrane</keyword>
<feature type="compositionally biased region" description="Polar residues" evidence="1">
    <location>
        <begin position="46"/>
        <end position="71"/>
    </location>
</feature>
<reference evidence="3 4" key="1">
    <citation type="submission" date="2024-03" db="EMBL/GenBank/DDBJ databases">
        <title>A high-quality draft genome sequence of Diaporthe vaccinii, a causative agent of upright dieback and viscid rot disease in cranberry plants.</title>
        <authorList>
            <person name="Sarrasin M."/>
            <person name="Lang B.F."/>
            <person name="Burger G."/>
        </authorList>
    </citation>
    <scope>NUCLEOTIDE SEQUENCE [LARGE SCALE GENOMIC DNA]</scope>
    <source>
        <strain evidence="3 4">IS7</strain>
    </source>
</reference>
<gene>
    <name evidence="3" type="ORF">FJTKL_00369</name>
</gene>
<accession>A0ABR4E3B2</accession>
<keyword evidence="2" id="KW-0472">Membrane</keyword>
<evidence type="ECO:0000256" key="2">
    <source>
        <dbReference type="SAM" id="Phobius"/>
    </source>
</evidence>
<keyword evidence="4" id="KW-1185">Reference proteome</keyword>